<keyword evidence="3 5" id="KW-1133">Transmembrane helix</keyword>
<dbReference type="Pfam" id="PF04191">
    <property type="entry name" value="PEMT"/>
    <property type="match status" value="1"/>
</dbReference>
<sequence>MNEIEIIRTVFVFIALLFMGYITLRNHQEEKRNWAMFNASLLVGTWLPIINFILVDQGYWKFTESTALGMPFDLYFLWVILWGVIPCFFLLKKHFLIVFIAVFWMDIIFMPLLQKYGVLELHENWLIGEVLMILTVFIPSYLWSYSSYHSIYLWFRAVCQVIVMIGLIIIGLPFLLNHYQLISEVNYSWSPILLQVLLIIVFPALVAVQDLVIKGRGTPFPYDKTKRLVTTGVYAYCRNPIQWSLTWIFIPLCIYHETYFLLIGSVVSIAYVFGVSEFQEYPDMAKRYGEEWQNYIDKVPKWYFLWQPKFIPKGTIYFDMNCQQCSHIAQWFTNRNTQNLNIAPASTYNGEILTKVTYVDHQQNIYRGVNAIGHALEHINLAYATLGWFLRFYPLNYLFQLIVDTMGIGDEAETCDIK</sequence>
<reference evidence="6 7" key="1">
    <citation type="journal article" date="2012" name="Int. J. Syst. Evol. Microbiol.">
        <title>Flammeovirga pacifica sp. nov., isolated from deep-sea sediment.</title>
        <authorList>
            <person name="Xu H."/>
            <person name="Fu Y."/>
            <person name="Yang N."/>
            <person name="Ding Z."/>
            <person name="Lai Q."/>
            <person name="Zeng R."/>
        </authorList>
    </citation>
    <scope>NUCLEOTIDE SEQUENCE [LARGE SCALE GENOMIC DNA]</scope>
    <source>
        <strain evidence="7">DSM 24597 / LMG 26175 / WPAGA1</strain>
    </source>
</reference>
<dbReference type="AlphaFoldDB" id="A0A1S1YUG4"/>
<feature type="transmembrane region" description="Helical" evidence="5">
    <location>
        <begin position="96"/>
        <end position="113"/>
    </location>
</feature>
<comment type="caution">
    <text evidence="6">The sequence shown here is derived from an EMBL/GenBank/DDBJ whole genome shotgun (WGS) entry which is preliminary data.</text>
</comment>
<gene>
    <name evidence="6" type="ORF">NH26_24175</name>
</gene>
<feature type="transmembrane region" description="Helical" evidence="5">
    <location>
        <begin position="192"/>
        <end position="213"/>
    </location>
</feature>
<dbReference type="EMBL" id="JRYR02000002">
    <property type="protein sequence ID" value="OHX64668.1"/>
    <property type="molecule type" value="Genomic_DNA"/>
</dbReference>
<organism evidence="6 7">
    <name type="scientific">Flammeovirga pacifica</name>
    <dbReference type="NCBI Taxonomy" id="915059"/>
    <lineage>
        <taxon>Bacteria</taxon>
        <taxon>Pseudomonadati</taxon>
        <taxon>Bacteroidota</taxon>
        <taxon>Cytophagia</taxon>
        <taxon>Cytophagales</taxon>
        <taxon>Flammeovirgaceae</taxon>
        <taxon>Flammeovirga</taxon>
    </lineage>
</organism>
<dbReference type="GO" id="GO:0012505">
    <property type="term" value="C:endomembrane system"/>
    <property type="evidence" value="ECO:0007669"/>
    <property type="project" value="UniProtKB-SubCell"/>
</dbReference>
<keyword evidence="7" id="KW-1185">Reference proteome</keyword>
<accession>A0A1S1YUG4</accession>
<feature type="transmembrane region" description="Helical" evidence="5">
    <location>
        <begin position="151"/>
        <end position="172"/>
    </location>
</feature>
<evidence type="ECO:0000313" key="7">
    <source>
        <dbReference type="Proteomes" id="UP000179797"/>
    </source>
</evidence>
<evidence type="ECO:0000256" key="4">
    <source>
        <dbReference type="ARBA" id="ARBA00023136"/>
    </source>
</evidence>
<evidence type="ECO:0000256" key="5">
    <source>
        <dbReference type="SAM" id="Phobius"/>
    </source>
</evidence>
<feature type="transmembrane region" description="Helical" evidence="5">
    <location>
        <begin position="6"/>
        <end position="24"/>
    </location>
</feature>
<feature type="transmembrane region" description="Helical" evidence="5">
    <location>
        <begin position="233"/>
        <end position="252"/>
    </location>
</feature>
<feature type="transmembrane region" description="Helical" evidence="5">
    <location>
        <begin position="36"/>
        <end position="54"/>
    </location>
</feature>
<dbReference type="STRING" id="915059.NH26_24175"/>
<feature type="transmembrane region" description="Helical" evidence="5">
    <location>
        <begin position="258"/>
        <end position="278"/>
    </location>
</feature>
<name>A0A1S1YUG4_FLAPC</name>
<protein>
    <recommendedName>
        <fullName evidence="8">Phospholipid methyltransferase</fullName>
    </recommendedName>
</protein>
<keyword evidence="4 5" id="KW-0472">Membrane</keyword>
<keyword evidence="2 5" id="KW-0812">Transmembrane</keyword>
<dbReference type="Gene3D" id="1.20.120.1630">
    <property type="match status" value="1"/>
</dbReference>
<evidence type="ECO:0000256" key="3">
    <source>
        <dbReference type="ARBA" id="ARBA00022989"/>
    </source>
</evidence>
<dbReference type="Proteomes" id="UP000179797">
    <property type="component" value="Unassembled WGS sequence"/>
</dbReference>
<feature type="transmembrane region" description="Helical" evidence="5">
    <location>
        <begin position="74"/>
        <end position="91"/>
    </location>
</feature>
<proteinExistence type="predicted"/>
<evidence type="ECO:0000313" key="6">
    <source>
        <dbReference type="EMBL" id="OHX64668.1"/>
    </source>
</evidence>
<comment type="subcellular location">
    <subcellularLocation>
        <location evidence="1">Endomembrane system</location>
        <topology evidence="1">Multi-pass membrane protein</topology>
    </subcellularLocation>
</comment>
<dbReference type="InterPro" id="IPR007318">
    <property type="entry name" value="Phopholipid_MeTrfase"/>
</dbReference>
<evidence type="ECO:0008006" key="8">
    <source>
        <dbReference type="Google" id="ProtNLM"/>
    </source>
</evidence>
<feature type="transmembrane region" description="Helical" evidence="5">
    <location>
        <begin position="125"/>
        <end position="144"/>
    </location>
</feature>
<evidence type="ECO:0000256" key="1">
    <source>
        <dbReference type="ARBA" id="ARBA00004127"/>
    </source>
</evidence>
<evidence type="ECO:0000256" key="2">
    <source>
        <dbReference type="ARBA" id="ARBA00022692"/>
    </source>
</evidence>